<gene>
    <name evidence="3" type="ORF">SBOR_4713</name>
</gene>
<evidence type="ECO:0000313" key="4">
    <source>
        <dbReference type="Proteomes" id="UP000019487"/>
    </source>
</evidence>
<name>W9CGD2_SCLBF</name>
<proteinExistence type="predicted"/>
<evidence type="ECO:0000259" key="2">
    <source>
        <dbReference type="Pfam" id="PF20233"/>
    </source>
</evidence>
<dbReference type="InterPro" id="IPR046497">
    <property type="entry name" value="DUF6590"/>
</dbReference>
<feature type="region of interest" description="Disordered" evidence="1">
    <location>
        <begin position="351"/>
        <end position="436"/>
    </location>
</feature>
<feature type="compositionally biased region" description="Basic residues" evidence="1">
    <location>
        <begin position="1"/>
        <end position="13"/>
    </location>
</feature>
<comment type="caution">
    <text evidence="3">The sequence shown here is derived from an EMBL/GenBank/DDBJ whole genome shotgun (WGS) entry which is preliminary data.</text>
</comment>
<dbReference type="Pfam" id="PF20233">
    <property type="entry name" value="DUF6590"/>
    <property type="match status" value="1"/>
</dbReference>
<feature type="compositionally biased region" description="Polar residues" evidence="1">
    <location>
        <begin position="351"/>
        <end position="381"/>
    </location>
</feature>
<dbReference type="OrthoDB" id="3559580at2759"/>
<feature type="compositionally biased region" description="Polar residues" evidence="1">
    <location>
        <begin position="328"/>
        <end position="338"/>
    </location>
</feature>
<keyword evidence="4" id="KW-1185">Reference proteome</keyword>
<dbReference type="HOGENOM" id="CLU_628761_0_0_1"/>
<evidence type="ECO:0000256" key="1">
    <source>
        <dbReference type="SAM" id="MobiDB-lite"/>
    </source>
</evidence>
<feature type="compositionally biased region" description="Polar residues" evidence="1">
    <location>
        <begin position="17"/>
        <end position="26"/>
    </location>
</feature>
<organism evidence="3 4">
    <name type="scientific">Sclerotinia borealis (strain F-4128)</name>
    <dbReference type="NCBI Taxonomy" id="1432307"/>
    <lineage>
        <taxon>Eukaryota</taxon>
        <taxon>Fungi</taxon>
        <taxon>Dikarya</taxon>
        <taxon>Ascomycota</taxon>
        <taxon>Pezizomycotina</taxon>
        <taxon>Leotiomycetes</taxon>
        <taxon>Helotiales</taxon>
        <taxon>Sclerotiniaceae</taxon>
        <taxon>Sclerotinia</taxon>
    </lineage>
</organism>
<sequence>MSTSHRKQKRHSRGSNERTSTFSPTPWSEWATEVKTGRPVRYRLDTQGKYEYDYDKERYDTGSGDSEIRRTSQVDMFEPTQDSTQYSASQSYTSDRTVNDLSKRFAQTTLEETSTPTTFNTTTSTAPITRVQTETNLVRTADPNTFAEEFDPILWSEPMGSGGEPTVTATQSVRIGMYGQAHYEKVRRFLIIKENEGHCLCLPIMTYGLQGTNKKGVHAKHHAIIYTDQPTMIQGEKEKGLRKQPIKVIPDASRERLQAASRLNYAKVYTVEHNVKVWFIGKLTKESESHVVTDYNIVCPPIGVGRRAPNREAAPNNTLSFAPGYGSNPGSINSSQPYTVPPAAGISYPGTSFAPNQYQNRAPTYQPSYGQQYAQPQSTTRAPPWSQPRSAYPPQPSSSSSRYGAYGNSPNTYSSYAPWGNDSNGYPLPNPYPGPN</sequence>
<feature type="region of interest" description="Disordered" evidence="1">
    <location>
        <begin position="1"/>
        <end position="30"/>
    </location>
</feature>
<reference evidence="3 4" key="1">
    <citation type="journal article" date="2014" name="Genome Announc.">
        <title>Draft genome sequence of Sclerotinia borealis, a psychrophilic plant pathogenic fungus.</title>
        <authorList>
            <person name="Mardanov A.V."/>
            <person name="Beletsky A.V."/>
            <person name="Kadnikov V.V."/>
            <person name="Ignatov A.N."/>
            <person name="Ravin N.V."/>
        </authorList>
    </citation>
    <scope>NUCLEOTIDE SEQUENCE [LARGE SCALE GENOMIC DNA]</scope>
    <source>
        <strain evidence="4">F-4157</strain>
    </source>
</reference>
<evidence type="ECO:0000313" key="3">
    <source>
        <dbReference type="EMBL" id="ESZ94921.1"/>
    </source>
</evidence>
<dbReference type="PANTHER" id="PTHR35391">
    <property type="entry name" value="C2H2-TYPE DOMAIN-CONTAINING PROTEIN-RELATED"/>
    <property type="match status" value="1"/>
</dbReference>
<feature type="region of interest" description="Disordered" evidence="1">
    <location>
        <begin position="309"/>
        <end position="338"/>
    </location>
</feature>
<dbReference type="EMBL" id="AYSA01000219">
    <property type="protein sequence ID" value="ESZ94921.1"/>
    <property type="molecule type" value="Genomic_DNA"/>
</dbReference>
<feature type="domain" description="DUF6590" evidence="2">
    <location>
        <begin position="153"/>
        <end position="290"/>
    </location>
</feature>
<protein>
    <recommendedName>
        <fullName evidence="2">DUF6590 domain-containing protein</fullName>
    </recommendedName>
</protein>
<feature type="compositionally biased region" description="Low complexity" evidence="1">
    <location>
        <begin position="397"/>
        <end position="407"/>
    </location>
</feature>
<dbReference type="Proteomes" id="UP000019487">
    <property type="component" value="Unassembled WGS sequence"/>
</dbReference>
<dbReference type="STRING" id="1432307.W9CGD2"/>
<dbReference type="AlphaFoldDB" id="W9CGD2"/>
<dbReference type="PANTHER" id="PTHR35391:SF5">
    <property type="entry name" value="DUF6590 DOMAIN-CONTAINING PROTEIN"/>
    <property type="match status" value="1"/>
</dbReference>
<accession>W9CGD2</accession>